<keyword evidence="2" id="KW-1185">Reference proteome</keyword>
<protein>
    <submittedName>
        <fullName evidence="1">Uncharacterized protein</fullName>
    </submittedName>
</protein>
<gene>
    <name evidence="1" type="ORF">LX77_03296</name>
</gene>
<sequence>MDENFYFEPNVLNRNSCQSAYETSFRRIHSEYDNGVVSCLIVGIATFGAGLIPCNATNVYSTFHKLAVAEDQYNQCMGN</sequence>
<reference evidence="1 2" key="1">
    <citation type="submission" date="2018-06" db="EMBL/GenBank/DDBJ databases">
        <title>Genomic Encyclopedia of Archaeal and Bacterial Type Strains, Phase II (KMG-II): from individual species to whole genera.</title>
        <authorList>
            <person name="Goeker M."/>
        </authorList>
    </citation>
    <scope>NUCLEOTIDE SEQUENCE [LARGE SCALE GENOMIC DNA]</scope>
    <source>
        <strain evidence="1 2">DSM 12408</strain>
    </source>
</reference>
<evidence type="ECO:0000313" key="1">
    <source>
        <dbReference type="EMBL" id="RAJ19913.1"/>
    </source>
</evidence>
<dbReference type="Proteomes" id="UP000248987">
    <property type="component" value="Unassembled WGS sequence"/>
</dbReference>
<comment type="caution">
    <text evidence="1">The sequence shown here is derived from an EMBL/GenBank/DDBJ whole genome shotgun (WGS) entry which is preliminary data.</text>
</comment>
<name>A0A327RWQ9_9FLAO</name>
<accession>A0A327RWQ9</accession>
<dbReference type="AlphaFoldDB" id="A0A327RWQ9"/>
<evidence type="ECO:0000313" key="2">
    <source>
        <dbReference type="Proteomes" id="UP000248987"/>
    </source>
</evidence>
<organism evidence="1 2">
    <name type="scientific">Gelidibacter algens</name>
    <dbReference type="NCBI Taxonomy" id="49280"/>
    <lineage>
        <taxon>Bacteria</taxon>
        <taxon>Pseudomonadati</taxon>
        <taxon>Bacteroidota</taxon>
        <taxon>Flavobacteriia</taxon>
        <taxon>Flavobacteriales</taxon>
        <taxon>Flavobacteriaceae</taxon>
        <taxon>Gelidibacter</taxon>
    </lineage>
</organism>
<dbReference type="EMBL" id="QLLQ01000017">
    <property type="protein sequence ID" value="RAJ19913.1"/>
    <property type="molecule type" value="Genomic_DNA"/>
</dbReference>
<proteinExistence type="predicted"/>